<dbReference type="AlphaFoldDB" id="A0A1I4VG15"/>
<keyword evidence="1" id="KW-1133">Transmembrane helix</keyword>
<feature type="transmembrane region" description="Helical" evidence="1">
    <location>
        <begin position="17"/>
        <end position="37"/>
    </location>
</feature>
<keyword evidence="1" id="KW-0472">Membrane</keyword>
<organism evidence="2 3">
    <name type="scientific">Bacteroides xylanisolvens</name>
    <dbReference type="NCBI Taxonomy" id="371601"/>
    <lineage>
        <taxon>Bacteria</taxon>
        <taxon>Pseudomonadati</taxon>
        <taxon>Bacteroidota</taxon>
        <taxon>Bacteroidia</taxon>
        <taxon>Bacteroidales</taxon>
        <taxon>Bacteroidaceae</taxon>
        <taxon>Bacteroides</taxon>
    </lineage>
</organism>
<evidence type="ECO:0000313" key="3">
    <source>
        <dbReference type="Proteomes" id="UP000183766"/>
    </source>
</evidence>
<proteinExistence type="predicted"/>
<protein>
    <submittedName>
        <fullName evidence="2">Uncharacterized protein</fullName>
    </submittedName>
</protein>
<feature type="transmembrane region" description="Helical" evidence="1">
    <location>
        <begin position="49"/>
        <end position="75"/>
    </location>
</feature>
<keyword evidence="1" id="KW-0812">Transmembrane</keyword>
<sequence length="79" mass="9428">MKDIIITSKKLKQERNIYLLSFLLAFVINVIAIIVYSRPWIEIVSQIGYVIVISFFIYLILWIPRGIITFSIHLFRRKK</sequence>
<evidence type="ECO:0000313" key="2">
    <source>
        <dbReference type="EMBL" id="SFN00132.1"/>
    </source>
</evidence>
<dbReference type="RefSeq" id="WP_074909940.1">
    <property type="nucleotide sequence ID" value="NZ_FOUM01000016.1"/>
</dbReference>
<reference evidence="2 3" key="1">
    <citation type="submission" date="2016-10" db="EMBL/GenBank/DDBJ databases">
        <authorList>
            <person name="de Groot N.N."/>
        </authorList>
    </citation>
    <scope>NUCLEOTIDE SEQUENCE [LARGE SCALE GENOMIC DNA]</scope>
    <source>
        <strain evidence="2 3">NLAE-zl-C202</strain>
    </source>
</reference>
<gene>
    <name evidence="2" type="ORF">SAMN05216250_11644</name>
</gene>
<accession>A0A1I4VG15</accession>
<evidence type="ECO:0000256" key="1">
    <source>
        <dbReference type="SAM" id="Phobius"/>
    </source>
</evidence>
<dbReference type="EMBL" id="FOUM01000016">
    <property type="protein sequence ID" value="SFN00132.1"/>
    <property type="molecule type" value="Genomic_DNA"/>
</dbReference>
<dbReference type="Proteomes" id="UP000183766">
    <property type="component" value="Unassembled WGS sequence"/>
</dbReference>
<name>A0A1I4VG15_9BACE</name>